<comment type="catalytic activity">
    <reaction evidence="1">
        <text>2 6,7-dimethyl-8-(1-D-ribityl)lumazine + H(+) = 5-amino-6-(D-ribitylamino)uracil + riboflavin</text>
        <dbReference type="Rhea" id="RHEA:20772"/>
        <dbReference type="ChEBI" id="CHEBI:15378"/>
        <dbReference type="ChEBI" id="CHEBI:15934"/>
        <dbReference type="ChEBI" id="CHEBI:57986"/>
        <dbReference type="ChEBI" id="CHEBI:58201"/>
        <dbReference type="EC" id="2.5.1.9"/>
    </reaction>
</comment>
<dbReference type="PANTHER" id="PTHR21098">
    <property type="entry name" value="RIBOFLAVIN SYNTHASE ALPHA CHAIN"/>
    <property type="match status" value="1"/>
</dbReference>
<dbReference type="PROSITE" id="PS51177">
    <property type="entry name" value="LUMAZINE_BIND"/>
    <property type="match status" value="2"/>
</dbReference>
<keyword evidence="8" id="KW-0677">Repeat</keyword>
<dbReference type="PIRSF" id="PIRSF000498">
    <property type="entry name" value="Riboflavin_syn_A"/>
    <property type="match status" value="1"/>
</dbReference>
<dbReference type="PANTHER" id="PTHR21098:SF12">
    <property type="entry name" value="RIBOFLAVIN SYNTHASE"/>
    <property type="match status" value="1"/>
</dbReference>
<evidence type="ECO:0000256" key="1">
    <source>
        <dbReference type="ARBA" id="ARBA00000968"/>
    </source>
</evidence>
<dbReference type="Gene3D" id="2.40.30.20">
    <property type="match status" value="2"/>
</dbReference>
<dbReference type="NCBIfam" id="TIGR00187">
    <property type="entry name" value="ribE"/>
    <property type="match status" value="1"/>
</dbReference>
<evidence type="ECO:0000256" key="9">
    <source>
        <dbReference type="NCBIfam" id="TIGR00187"/>
    </source>
</evidence>
<accession>A0A7Y0HG58</accession>
<dbReference type="InterPro" id="IPR023366">
    <property type="entry name" value="ATP_synth_asu-like_sf"/>
</dbReference>
<feature type="repeat" description="Lumazine-binding" evidence="10">
    <location>
        <begin position="101"/>
        <end position="198"/>
    </location>
</feature>
<dbReference type="GO" id="GO:0009231">
    <property type="term" value="P:riboflavin biosynthetic process"/>
    <property type="evidence" value="ECO:0007669"/>
    <property type="project" value="UniProtKB-KW"/>
</dbReference>
<proteinExistence type="predicted"/>
<comment type="caution">
    <text evidence="12">The sequence shown here is derived from an EMBL/GenBank/DDBJ whole genome shotgun (WGS) entry which is preliminary data.</text>
</comment>
<dbReference type="CDD" id="cd00402">
    <property type="entry name" value="Riboflavin_synthase_like"/>
    <property type="match status" value="1"/>
</dbReference>
<keyword evidence="6" id="KW-0686">Riboflavin biosynthesis</keyword>
<evidence type="ECO:0000256" key="8">
    <source>
        <dbReference type="ARBA" id="ARBA00022737"/>
    </source>
</evidence>
<dbReference type="FunFam" id="2.40.30.20:FF:000004">
    <property type="entry name" value="Riboflavin synthase, alpha subunit"/>
    <property type="match status" value="1"/>
</dbReference>
<dbReference type="SUPFAM" id="SSF63380">
    <property type="entry name" value="Riboflavin synthase domain-like"/>
    <property type="match status" value="2"/>
</dbReference>
<dbReference type="EC" id="2.5.1.9" evidence="4 9"/>
<evidence type="ECO:0000256" key="7">
    <source>
        <dbReference type="ARBA" id="ARBA00022679"/>
    </source>
</evidence>
<dbReference type="Pfam" id="PF00677">
    <property type="entry name" value="Lum_binding"/>
    <property type="match status" value="2"/>
</dbReference>
<dbReference type="GO" id="GO:0004746">
    <property type="term" value="F:riboflavin synthase activity"/>
    <property type="evidence" value="ECO:0007669"/>
    <property type="project" value="UniProtKB-UniRule"/>
</dbReference>
<gene>
    <name evidence="12" type="ORF">HH303_05920</name>
</gene>
<sequence length="202" mass="21428">MFTGIVTDRGRIAVREDGGDTRLVIETAYKVEEIDLGASISCSGCCLTVVETGRTDAGTGWFAVEASTETLSKTTLDGWTVGTRINLERALRLGDELGGHFVLGHVDGIAKIMSRDPEGDSLRFTFLPPEPLRRYIAPKGSVVLDGVSLTVNEVNPDGSFGVNIIPHTAAVTGFGEAGSGDFVNLEVDALARYVARLLGKEG</sequence>
<dbReference type="InterPro" id="IPR026017">
    <property type="entry name" value="Lumazine-bd_dom"/>
</dbReference>
<dbReference type="InterPro" id="IPR001783">
    <property type="entry name" value="Lumazine-bd"/>
</dbReference>
<evidence type="ECO:0000256" key="4">
    <source>
        <dbReference type="ARBA" id="ARBA00012827"/>
    </source>
</evidence>
<feature type="repeat" description="Lumazine-binding" evidence="10">
    <location>
        <begin position="1"/>
        <end position="100"/>
    </location>
</feature>
<evidence type="ECO:0000256" key="2">
    <source>
        <dbReference type="ARBA" id="ARBA00002803"/>
    </source>
</evidence>
<evidence type="ECO:0000313" key="13">
    <source>
        <dbReference type="Proteomes" id="UP000539372"/>
    </source>
</evidence>
<keyword evidence="13" id="KW-1185">Reference proteome</keyword>
<comment type="pathway">
    <text evidence="3">Cofactor biosynthesis; riboflavin biosynthesis; riboflavin from 2-hydroxy-3-oxobutyl phosphate and 5-amino-6-(D-ribitylamino)uracil: step 2/2.</text>
</comment>
<keyword evidence="7 12" id="KW-0808">Transferase</keyword>
<dbReference type="NCBIfam" id="NF006767">
    <property type="entry name" value="PRK09289.1"/>
    <property type="match status" value="1"/>
</dbReference>
<dbReference type="Proteomes" id="UP000539372">
    <property type="component" value="Unassembled WGS sequence"/>
</dbReference>
<evidence type="ECO:0000256" key="3">
    <source>
        <dbReference type="ARBA" id="ARBA00004887"/>
    </source>
</evidence>
<organism evidence="12 13">
    <name type="scientific">Pacificispira spongiicola</name>
    <dbReference type="NCBI Taxonomy" id="2729598"/>
    <lineage>
        <taxon>Bacteria</taxon>
        <taxon>Pseudomonadati</taxon>
        <taxon>Pseudomonadota</taxon>
        <taxon>Alphaproteobacteria</taxon>
        <taxon>Rhodospirillales</taxon>
        <taxon>Rhodospirillaceae</taxon>
        <taxon>Pacificispira</taxon>
    </lineage>
</organism>
<evidence type="ECO:0000313" key="12">
    <source>
        <dbReference type="EMBL" id="NMM44004.1"/>
    </source>
</evidence>
<feature type="domain" description="Lumazine-binding" evidence="11">
    <location>
        <begin position="1"/>
        <end position="100"/>
    </location>
</feature>
<feature type="domain" description="Lumazine-binding" evidence="11">
    <location>
        <begin position="101"/>
        <end position="198"/>
    </location>
</feature>
<name>A0A7Y0HG58_9PROT</name>
<dbReference type="EMBL" id="JABBNT010000002">
    <property type="protein sequence ID" value="NMM44004.1"/>
    <property type="molecule type" value="Genomic_DNA"/>
</dbReference>
<evidence type="ECO:0000256" key="10">
    <source>
        <dbReference type="PROSITE-ProRule" id="PRU00524"/>
    </source>
</evidence>
<dbReference type="AlphaFoldDB" id="A0A7Y0HG58"/>
<protein>
    <recommendedName>
        <fullName evidence="5 9">Riboflavin synthase</fullName>
        <ecNumber evidence="4 9">2.5.1.9</ecNumber>
    </recommendedName>
</protein>
<dbReference type="InterPro" id="IPR017938">
    <property type="entry name" value="Riboflavin_synthase-like_b-brl"/>
</dbReference>
<evidence type="ECO:0000256" key="6">
    <source>
        <dbReference type="ARBA" id="ARBA00022619"/>
    </source>
</evidence>
<evidence type="ECO:0000256" key="5">
    <source>
        <dbReference type="ARBA" id="ARBA00013950"/>
    </source>
</evidence>
<evidence type="ECO:0000259" key="11">
    <source>
        <dbReference type="PROSITE" id="PS51177"/>
    </source>
</evidence>
<dbReference type="RefSeq" id="WP_169624317.1">
    <property type="nucleotide sequence ID" value="NZ_JABBNT010000002.1"/>
</dbReference>
<comment type="function">
    <text evidence="2">Catalyzes the dismutation of two molecules of 6,7-dimethyl-8-ribityllumazine, resulting in the formation of riboflavin and 5-amino-6-(D-ribitylamino)uracil.</text>
</comment>
<reference evidence="12 13" key="1">
    <citation type="submission" date="2020-04" db="EMBL/GenBank/DDBJ databases">
        <title>Rhodospirillaceae bacterium KN72 isolated from deep sea.</title>
        <authorList>
            <person name="Zhang D.-C."/>
        </authorList>
    </citation>
    <scope>NUCLEOTIDE SEQUENCE [LARGE SCALE GENOMIC DNA]</scope>
    <source>
        <strain evidence="12 13">KN72</strain>
    </source>
</reference>